<feature type="transmembrane region" description="Helical" evidence="5">
    <location>
        <begin position="238"/>
        <end position="257"/>
    </location>
</feature>
<dbReference type="Proteomes" id="UP000077098">
    <property type="component" value="Unassembled WGS sequence"/>
</dbReference>
<comment type="caution">
    <text evidence="7">The sequence shown here is derived from an EMBL/GenBank/DDBJ whole genome shotgun (WGS) entry which is preliminary data.</text>
</comment>
<feature type="domain" description="EamA" evidence="6">
    <location>
        <begin position="6"/>
        <end position="130"/>
    </location>
</feature>
<evidence type="ECO:0000256" key="5">
    <source>
        <dbReference type="SAM" id="Phobius"/>
    </source>
</evidence>
<gene>
    <name evidence="7" type="ORF">A7J57_12810</name>
</gene>
<evidence type="ECO:0000256" key="3">
    <source>
        <dbReference type="ARBA" id="ARBA00022989"/>
    </source>
</evidence>
<dbReference type="PANTHER" id="PTHR32322">
    <property type="entry name" value="INNER MEMBRANE TRANSPORTER"/>
    <property type="match status" value="1"/>
</dbReference>
<feature type="transmembrane region" description="Helical" evidence="5">
    <location>
        <begin position="210"/>
        <end position="231"/>
    </location>
</feature>
<dbReference type="PANTHER" id="PTHR32322:SF9">
    <property type="entry name" value="AMINO-ACID METABOLITE EFFLUX PUMP-RELATED"/>
    <property type="match status" value="1"/>
</dbReference>
<feature type="transmembrane region" description="Helical" evidence="5">
    <location>
        <begin position="171"/>
        <end position="190"/>
    </location>
</feature>
<feature type="domain" description="EamA" evidence="6">
    <location>
        <begin position="143"/>
        <end position="280"/>
    </location>
</feature>
<organism evidence="7 8">
    <name type="scientific">Agrobacterium tumefaciens</name>
    <dbReference type="NCBI Taxonomy" id="358"/>
    <lineage>
        <taxon>Bacteria</taxon>
        <taxon>Pseudomonadati</taxon>
        <taxon>Pseudomonadota</taxon>
        <taxon>Alphaproteobacteria</taxon>
        <taxon>Hyphomicrobiales</taxon>
        <taxon>Rhizobiaceae</taxon>
        <taxon>Rhizobium/Agrobacterium group</taxon>
        <taxon>Agrobacterium</taxon>
        <taxon>Agrobacterium tumefaciens complex</taxon>
    </lineage>
</organism>
<feature type="transmembrane region" description="Helical" evidence="5">
    <location>
        <begin position="138"/>
        <end position="159"/>
    </location>
</feature>
<evidence type="ECO:0000313" key="7">
    <source>
        <dbReference type="EMBL" id="OAE46946.1"/>
    </source>
</evidence>
<protein>
    <submittedName>
        <fullName evidence="7">Acetylserine transporter</fullName>
    </submittedName>
</protein>
<dbReference type="RefSeq" id="WP_063948686.1">
    <property type="nucleotide sequence ID" value="NZ_LXPS01000011.1"/>
</dbReference>
<dbReference type="EMBL" id="LXPS01000011">
    <property type="protein sequence ID" value="OAE46946.1"/>
    <property type="molecule type" value="Genomic_DNA"/>
</dbReference>
<evidence type="ECO:0000259" key="6">
    <source>
        <dbReference type="Pfam" id="PF00892"/>
    </source>
</evidence>
<keyword evidence="4 5" id="KW-0472">Membrane</keyword>
<feature type="transmembrane region" description="Helical" evidence="5">
    <location>
        <begin position="115"/>
        <end position="132"/>
    </location>
</feature>
<feature type="transmembrane region" description="Helical" evidence="5">
    <location>
        <begin position="86"/>
        <end position="108"/>
    </location>
</feature>
<dbReference type="InterPro" id="IPR037185">
    <property type="entry name" value="EmrE-like"/>
</dbReference>
<reference evidence="7 8" key="1">
    <citation type="submission" date="2016-05" db="EMBL/GenBank/DDBJ databases">
        <authorList>
            <person name="Lavstsen T."/>
            <person name="Jespersen J.S."/>
        </authorList>
    </citation>
    <scope>NUCLEOTIDE SEQUENCE [LARGE SCALE GENOMIC DNA]</scope>
    <source>
        <strain evidence="7 8">KCJ1736</strain>
    </source>
</reference>
<dbReference type="GO" id="GO:0016020">
    <property type="term" value="C:membrane"/>
    <property type="evidence" value="ECO:0007669"/>
    <property type="project" value="UniProtKB-SubCell"/>
</dbReference>
<sequence length="297" mass="31810">MALPHIFLALITVFLWGFNFVAIKIGVMDMPPLFLTGVRYLFAAVPLVFFLRKPNVPWRHMIVYGMAMGFVQFGLLYPAIKLGLPAGLASLVMQSQAFFTLALAVVFLGERPLPSQILGAIIAFGGLAVIGVERMTAAALVPLLMGVGSAIAWACGNIVNRRIGQVNAVSFVAWTSLVPVLPLILLSLVVEGPQAIAASVVNATPTMAFVVIYMAYGATIVGAGIWSYLLLRYPAGTVAPFSLLVPVVGFISAYFAFDEHITVFEIIGAALVILGLALNVFGRRIGISRFWVRSPQG</sequence>
<accession>A0A176XD31</accession>
<name>A0A176XD31_AGRTU</name>
<evidence type="ECO:0000256" key="2">
    <source>
        <dbReference type="ARBA" id="ARBA00022692"/>
    </source>
</evidence>
<feature type="transmembrane region" description="Helical" evidence="5">
    <location>
        <begin position="263"/>
        <end position="281"/>
    </location>
</feature>
<feature type="transmembrane region" description="Helical" evidence="5">
    <location>
        <begin position="7"/>
        <end position="27"/>
    </location>
</feature>
<feature type="transmembrane region" description="Helical" evidence="5">
    <location>
        <begin position="63"/>
        <end position="80"/>
    </location>
</feature>
<proteinExistence type="predicted"/>
<keyword evidence="3 5" id="KW-1133">Transmembrane helix</keyword>
<keyword evidence="2 5" id="KW-0812">Transmembrane</keyword>
<comment type="subcellular location">
    <subcellularLocation>
        <location evidence="1">Membrane</location>
        <topology evidence="1">Multi-pass membrane protein</topology>
    </subcellularLocation>
</comment>
<dbReference type="AlphaFoldDB" id="A0A176XD31"/>
<evidence type="ECO:0000313" key="8">
    <source>
        <dbReference type="Proteomes" id="UP000077098"/>
    </source>
</evidence>
<evidence type="ECO:0000256" key="4">
    <source>
        <dbReference type="ARBA" id="ARBA00023136"/>
    </source>
</evidence>
<dbReference type="SUPFAM" id="SSF103481">
    <property type="entry name" value="Multidrug resistance efflux transporter EmrE"/>
    <property type="match status" value="2"/>
</dbReference>
<evidence type="ECO:0000256" key="1">
    <source>
        <dbReference type="ARBA" id="ARBA00004141"/>
    </source>
</evidence>
<dbReference type="InterPro" id="IPR000620">
    <property type="entry name" value="EamA_dom"/>
</dbReference>
<feature type="transmembrane region" description="Helical" evidence="5">
    <location>
        <begin position="33"/>
        <end position="51"/>
    </location>
</feature>
<dbReference type="Pfam" id="PF00892">
    <property type="entry name" value="EamA"/>
    <property type="match status" value="2"/>
</dbReference>
<dbReference type="InterPro" id="IPR050638">
    <property type="entry name" value="AA-Vitamin_Transporters"/>
</dbReference>